<sequence>MIKKAFSIQYSVFKKLRTALVLRVQTTAYRLPSTVSGTKHGFTLIETLVAISVLLVSLAGPLTIAAQSLSVATYAKEQISAFYLAQEAVEYVRAVRDENLLAGRDWMSGLGNCTQGCMVDFINFRHQTCGGGVCQPLKIAPSGLYNHFSSVSPNPNSIYTRKVTINRVSGFNQSAVVNVTLSWKSGKIDRSFELRTFIFNWL</sequence>
<gene>
    <name evidence="1" type="ORF">COU15_02255</name>
</gene>
<accession>A0A2H0UHQ3</accession>
<dbReference type="InterPro" id="IPR012902">
    <property type="entry name" value="N_methyl_site"/>
</dbReference>
<name>A0A2H0UHQ3_9BACT</name>
<protein>
    <recommendedName>
        <fullName evidence="3">Type II secretion system protein GspI C-terminal domain-containing protein</fullName>
    </recommendedName>
</protein>
<evidence type="ECO:0000313" key="2">
    <source>
        <dbReference type="Proteomes" id="UP000229315"/>
    </source>
</evidence>
<dbReference type="AlphaFoldDB" id="A0A2H0UHQ3"/>
<organism evidence="1 2">
    <name type="scientific">Candidatus Kaiserbacteria bacterium CG10_big_fil_rev_8_21_14_0_10_45_20</name>
    <dbReference type="NCBI Taxonomy" id="1974607"/>
    <lineage>
        <taxon>Bacteria</taxon>
        <taxon>Candidatus Kaiseribacteriota</taxon>
    </lineage>
</organism>
<evidence type="ECO:0000313" key="1">
    <source>
        <dbReference type="EMBL" id="PIR85206.1"/>
    </source>
</evidence>
<dbReference type="Proteomes" id="UP000229315">
    <property type="component" value="Unassembled WGS sequence"/>
</dbReference>
<evidence type="ECO:0008006" key="3">
    <source>
        <dbReference type="Google" id="ProtNLM"/>
    </source>
</evidence>
<dbReference type="NCBIfam" id="TIGR02532">
    <property type="entry name" value="IV_pilin_GFxxxE"/>
    <property type="match status" value="1"/>
</dbReference>
<dbReference type="Pfam" id="PF07963">
    <property type="entry name" value="N_methyl"/>
    <property type="match status" value="1"/>
</dbReference>
<comment type="caution">
    <text evidence="1">The sequence shown here is derived from an EMBL/GenBank/DDBJ whole genome shotgun (WGS) entry which is preliminary data.</text>
</comment>
<reference evidence="2" key="1">
    <citation type="submission" date="2017-09" db="EMBL/GenBank/DDBJ databases">
        <title>Depth-based differentiation of microbial function through sediment-hosted aquifers and enrichment of novel symbionts in the deep terrestrial subsurface.</title>
        <authorList>
            <person name="Probst A.J."/>
            <person name="Ladd B."/>
            <person name="Jarett J.K."/>
            <person name="Geller-Mcgrath D.E."/>
            <person name="Sieber C.M.K."/>
            <person name="Emerson J.B."/>
            <person name="Anantharaman K."/>
            <person name="Thomas B.C."/>
            <person name="Malmstrom R."/>
            <person name="Stieglmeier M."/>
            <person name="Klingl A."/>
            <person name="Woyke T."/>
            <person name="Ryan C.M."/>
            <person name="Banfield J.F."/>
        </authorList>
    </citation>
    <scope>NUCLEOTIDE SEQUENCE [LARGE SCALE GENOMIC DNA]</scope>
</reference>
<proteinExistence type="predicted"/>
<dbReference type="EMBL" id="PFBH01000014">
    <property type="protein sequence ID" value="PIR85206.1"/>
    <property type="molecule type" value="Genomic_DNA"/>
</dbReference>